<evidence type="ECO:0000313" key="1">
    <source>
        <dbReference type="EMBL" id="CAG9325872.1"/>
    </source>
</evidence>
<comment type="caution">
    <text evidence="1">The sequence shown here is derived from an EMBL/GenBank/DDBJ whole genome shotgun (WGS) entry which is preliminary data.</text>
</comment>
<name>A0AAU9JF32_9CILI</name>
<dbReference type="Proteomes" id="UP001162131">
    <property type="component" value="Unassembled WGS sequence"/>
</dbReference>
<gene>
    <name evidence="1" type="ORF">BSTOLATCC_MIC39655</name>
</gene>
<accession>A0AAU9JF32</accession>
<dbReference type="EMBL" id="CAJZBQ010000039">
    <property type="protein sequence ID" value="CAG9325872.1"/>
    <property type="molecule type" value="Genomic_DNA"/>
</dbReference>
<proteinExistence type="predicted"/>
<dbReference type="AlphaFoldDB" id="A0AAU9JF32"/>
<protein>
    <submittedName>
        <fullName evidence="1">Uncharacterized protein</fullName>
    </submittedName>
</protein>
<keyword evidence="2" id="KW-1185">Reference proteome</keyword>
<organism evidence="1 2">
    <name type="scientific">Blepharisma stoltei</name>
    <dbReference type="NCBI Taxonomy" id="1481888"/>
    <lineage>
        <taxon>Eukaryota</taxon>
        <taxon>Sar</taxon>
        <taxon>Alveolata</taxon>
        <taxon>Ciliophora</taxon>
        <taxon>Postciliodesmatophora</taxon>
        <taxon>Heterotrichea</taxon>
        <taxon>Heterotrichida</taxon>
        <taxon>Blepharismidae</taxon>
        <taxon>Blepharisma</taxon>
    </lineage>
</organism>
<sequence length="615" mass="70305">MTDDKAAETSLQSENKSKVWVNVDFKENPKKGDKFTLSTKSAKSIHIKSGFSLETKAFSLKSQLKNQTNQSSVPREVKSSLFPRKTLPQTSILLWSKKASKKPKTTDRDIEWLSSQSAAFSERQPLKAQWEPSQEEKETGSFLYFLTGDIKIIVGWKLKKLLDIILTKFPQSKIIRDYYRNSVDEVYDEVFHYLYSSYSDFPIIKIEDLPEKSDIFIVSPRNRLNFDPSLTGYDPDTQIIINTSLLDPGLGGTFKILPKRGKTVIEGKNKSPNKEGKQTENNKKSEKKCCNFIEFLPLVKRSKSTQHFNGKTDMPLTLPLFANIEETKLISWRALVQDMKLSLPKSSRKSIIIQNNFETKPSTYGSGREKSLNGFKVKEGTGGFRKTSLPTLKLENDRRNYRIQTLQMPSEYHNEESPAKLPKMKDVVKEIQSVDKILKNSLTRNETIAIATEYCSLQLKSESAEGLAPNIVCMKYSLPFGVLKGINEKLLEGDKMTWKEFSLFYIILVLERAELYNIVVFLFKYLGITKKEDIDEKKMNNALIQIFEDKKCPEYAKKQWNSICNAVMANKSAIIQRPGHDDIDLDDIVNIVAEARISLIDLRLFLSMITKGLLK</sequence>
<reference evidence="1" key="1">
    <citation type="submission" date="2021-09" db="EMBL/GenBank/DDBJ databases">
        <authorList>
            <consortium name="AG Swart"/>
            <person name="Singh M."/>
            <person name="Singh A."/>
            <person name="Seah K."/>
            <person name="Emmerich C."/>
        </authorList>
    </citation>
    <scope>NUCLEOTIDE SEQUENCE</scope>
    <source>
        <strain evidence="1">ATCC30299</strain>
    </source>
</reference>
<evidence type="ECO:0000313" key="2">
    <source>
        <dbReference type="Proteomes" id="UP001162131"/>
    </source>
</evidence>